<dbReference type="EMBL" id="CP073721">
    <property type="protein sequence ID" value="UWZ34378.1"/>
    <property type="molecule type" value="Genomic_DNA"/>
</dbReference>
<protein>
    <submittedName>
        <fullName evidence="10">ABC transporter permease</fullName>
    </submittedName>
</protein>
<keyword evidence="4 7" id="KW-0812">Transmembrane</keyword>
<keyword evidence="3" id="KW-1003">Cell membrane</keyword>
<dbReference type="RefSeq" id="WP_260723689.1">
    <property type="nucleotide sequence ID" value="NZ_BAAABS010000080.1"/>
</dbReference>
<evidence type="ECO:0000256" key="1">
    <source>
        <dbReference type="ARBA" id="ARBA00004651"/>
    </source>
</evidence>
<dbReference type="Proteomes" id="UP001058271">
    <property type="component" value="Chromosome"/>
</dbReference>
<gene>
    <name evidence="10" type="ORF">Drose_24475</name>
</gene>
<dbReference type="PROSITE" id="PS50928">
    <property type="entry name" value="ABC_TM1"/>
    <property type="match status" value="1"/>
</dbReference>
<feature type="region of interest" description="Disordered" evidence="8">
    <location>
        <begin position="1"/>
        <end position="25"/>
    </location>
</feature>
<evidence type="ECO:0000313" key="10">
    <source>
        <dbReference type="EMBL" id="UWZ34378.1"/>
    </source>
</evidence>
<sequence length="312" mass="33634">MNSDIVRRGQHRTESRTAPLPHDGRSTFMIGSMQPTRRGVAIADRNVVTAATAQLARQERRRRVMNRVAQLTALAMLIGGWQLAGMYWLDPFLYSMPTAVWERLVEWFSVGTPIGSIWEQILTSLRESGVGFGLGATAGVLFGILVGVSRVLSDFLGPLIRAANIVPSIVLVTLFFIWFELGTSSKVATVIAMVFFATFFATFSGIRDVDVRMIQEAELFGVSAAARVTTVIVPLAATRIVAGLRSAAELAWIGAIMAEFIGGRKGLGLLVRYGEATFDATGILAGMIVITAIAVAGKAILTSIERSLVSSR</sequence>
<keyword evidence="2 7" id="KW-0813">Transport</keyword>
<evidence type="ECO:0000256" key="2">
    <source>
        <dbReference type="ARBA" id="ARBA00022448"/>
    </source>
</evidence>
<comment type="subcellular location">
    <subcellularLocation>
        <location evidence="1 7">Cell membrane</location>
        <topology evidence="1 7">Multi-pass membrane protein</topology>
    </subcellularLocation>
</comment>
<feature type="domain" description="ABC transmembrane type-1" evidence="9">
    <location>
        <begin position="121"/>
        <end position="301"/>
    </location>
</feature>
<feature type="transmembrane region" description="Helical" evidence="7">
    <location>
        <begin position="218"/>
        <end position="237"/>
    </location>
</feature>
<feature type="transmembrane region" description="Helical" evidence="7">
    <location>
        <begin position="68"/>
        <end position="89"/>
    </location>
</feature>
<evidence type="ECO:0000256" key="5">
    <source>
        <dbReference type="ARBA" id="ARBA00022989"/>
    </source>
</evidence>
<dbReference type="SUPFAM" id="SSF161098">
    <property type="entry name" value="MetI-like"/>
    <property type="match status" value="1"/>
</dbReference>
<evidence type="ECO:0000256" key="8">
    <source>
        <dbReference type="SAM" id="MobiDB-lite"/>
    </source>
</evidence>
<organism evidence="10 11">
    <name type="scientific">Dactylosporangium roseum</name>
    <dbReference type="NCBI Taxonomy" id="47989"/>
    <lineage>
        <taxon>Bacteria</taxon>
        <taxon>Bacillati</taxon>
        <taxon>Actinomycetota</taxon>
        <taxon>Actinomycetes</taxon>
        <taxon>Micromonosporales</taxon>
        <taxon>Micromonosporaceae</taxon>
        <taxon>Dactylosporangium</taxon>
    </lineage>
</organism>
<dbReference type="Pfam" id="PF00528">
    <property type="entry name" value="BPD_transp_1"/>
    <property type="match status" value="1"/>
</dbReference>
<evidence type="ECO:0000256" key="7">
    <source>
        <dbReference type="RuleBase" id="RU363032"/>
    </source>
</evidence>
<keyword evidence="5 7" id="KW-1133">Transmembrane helix</keyword>
<name>A0ABY5YZV5_9ACTN</name>
<evidence type="ECO:0000256" key="6">
    <source>
        <dbReference type="ARBA" id="ARBA00023136"/>
    </source>
</evidence>
<dbReference type="CDD" id="cd06261">
    <property type="entry name" value="TM_PBP2"/>
    <property type="match status" value="1"/>
</dbReference>
<evidence type="ECO:0000259" key="9">
    <source>
        <dbReference type="PROSITE" id="PS50928"/>
    </source>
</evidence>
<evidence type="ECO:0000256" key="3">
    <source>
        <dbReference type="ARBA" id="ARBA00022475"/>
    </source>
</evidence>
<evidence type="ECO:0000256" key="4">
    <source>
        <dbReference type="ARBA" id="ARBA00022692"/>
    </source>
</evidence>
<proteinExistence type="inferred from homology"/>
<feature type="transmembrane region" description="Helical" evidence="7">
    <location>
        <begin position="159"/>
        <end position="181"/>
    </location>
</feature>
<dbReference type="Gene3D" id="1.10.3720.10">
    <property type="entry name" value="MetI-like"/>
    <property type="match status" value="1"/>
</dbReference>
<dbReference type="PANTHER" id="PTHR30151">
    <property type="entry name" value="ALKANE SULFONATE ABC TRANSPORTER-RELATED, MEMBRANE SUBUNIT"/>
    <property type="match status" value="1"/>
</dbReference>
<accession>A0ABY5YZV5</accession>
<keyword evidence="6 7" id="KW-0472">Membrane</keyword>
<feature type="transmembrane region" description="Helical" evidence="7">
    <location>
        <begin position="132"/>
        <end position="152"/>
    </location>
</feature>
<keyword evidence="11" id="KW-1185">Reference proteome</keyword>
<feature type="compositionally biased region" description="Basic and acidic residues" evidence="8">
    <location>
        <begin position="1"/>
        <end position="15"/>
    </location>
</feature>
<reference evidence="10" key="1">
    <citation type="submission" date="2021-04" db="EMBL/GenBank/DDBJ databases">
        <title>Biosynthetic gene clusters of Dactylosporangioum roseum.</title>
        <authorList>
            <person name="Hartkoorn R.C."/>
            <person name="Beaudoing E."/>
            <person name="Hot D."/>
            <person name="Moureu S."/>
        </authorList>
    </citation>
    <scope>NUCLEOTIDE SEQUENCE</scope>
    <source>
        <strain evidence="10">NRRL B-16295</strain>
    </source>
</reference>
<dbReference type="InterPro" id="IPR035906">
    <property type="entry name" value="MetI-like_sf"/>
</dbReference>
<dbReference type="InterPro" id="IPR000515">
    <property type="entry name" value="MetI-like"/>
</dbReference>
<feature type="transmembrane region" description="Helical" evidence="7">
    <location>
        <begin position="187"/>
        <end position="206"/>
    </location>
</feature>
<feature type="transmembrane region" description="Helical" evidence="7">
    <location>
        <begin position="283"/>
        <end position="304"/>
    </location>
</feature>
<evidence type="ECO:0000313" key="11">
    <source>
        <dbReference type="Proteomes" id="UP001058271"/>
    </source>
</evidence>
<comment type="similarity">
    <text evidence="7">Belongs to the binding-protein-dependent transport system permease family.</text>
</comment>
<dbReference type="PANTHER" id="PTHR30151:SF20">
    <property type="entry name" value="ABC TRANSPORTER PERMEASE PROTEIN HI_0355-RELATED"/>
    <property type="match status" value="1"/>
</dbReference>